<evidence type="ECO:0000259" key="1">
    <source>
        <dbReference type="Pfam" id="PF08241"/>
    </source>
</evidence>
<organism evidence="2 3">
    <name type="scientific">Micavibrio aeruginosavorus</name>
    <dbReference type="NCBI Taxonomy" id="349221"/>
    <lineage>
        <taxon>Bacteria</taxon>
        <taxon>Pseudomonadati</taxon>
        <taxon>Bdellovibrionota</taxon>
        <taxon>Bdellovibrionia</taxon>
        <taxon>Bdellovibrionales</taxon>
        <taxon>Pseudobdellovibrionaceae</taxon>
        <taxon>Micavibrio</taxon>
    </lineage>
</organism>
<keyword evidence="2" id="KW-0489">Methyltransferase</keyword>
<dbReference type="Pfam" id="PF08241">
    <property type="entry name" value="Methyltransf_11"/>
    <property type="match status" value="1"/>
</dbReference>
<evidence type="ECO:0000313" key="3">
    <source>
        <dbReference type="Proteomes" id="UP000249739"/>
    </source>
</evidence>
<keyword evidence="2" id="KW-0808">Transferase</keyword>
<dbReference type="GO" id="GO:0008757">
    <property type="term" value="F:S-adenosylmethionine-dependent methyltransferase activity"/>
    <property type="evidence" value="ECO:0007669"/>
    <property type="project" value="InterPro"/>
</dbReference>
<accession>A0A2W5FN43</accession>
<comment type="caution">
    <text evidence="2">The sequence shown here is derived from an EMBL/GenBank/DDBJ whole genome shotgun (WGS) entry which is preliminary data.</text>
</comment>
<dbReference type="InterPro" id="IPR029063">
    <property type="entry name" value="SAM-dependent_MTases_sf"/>
</dbReference>
<dbReference type="InterPro" id="IPR013216">
    <property type="entry name" value="Methyltransf_11"/>
</dbReference>
<protein>
    <submittedName>
        <fullName evidence="2">Class I SAM-dependent methyltransferase</fullName>
    </submittedName>
</protein>
<dbReference type="SUPFAM" id="SSF53335">
    <property type="entry name" value="S-adenosyl-L-methionine-dependent methyltransferases"/>
    <property type="match status" value="1"/>
</dbReference>
<dbReference type="GO" id="GO:0032259">
    <property type="term" value="P:methylation"/>
    <property type="evidence" value="ECO:0007669"/>
    <property type="project" value="UniProtKB-KW"/>
</dbReference>
<dbReference type="Gene3D" id="3.40.50.150">
    <property type="entry name" value="Vaccinia Virus protein VP39"/>
    <property type="match status" value="1"/>
</dbReference>
<name>A0A2W5FN43_9BACT</name>
<dbReference type="Proteomes" id="UP000249739">
    <property type="component" value="Unassembled WGS sequence"/>
</dbReference>
<gene>
    <name evidence="2" type="ORF">DI586_05700</name>
</gene>
<dbReference type="EMBL" id="QFOT01000050">
    <property type="protein sequence ID" value="PZP55794.1"/>
    <property type="molecule type" value="Genomic_DNA"/>
</dbReference>
<feature type="domain" description="Methyltransferase type 11" evidence="1">
    <location>
        <begin position="82"/>
        <end position="130"/>
    </location>
</feature>
<proteinExistence type="predicted"/>
<sequence length="246" mass="28112">MYRSIYDLKVFYNSPSGAMVRRIVRRHILNWWQNTRDERIVGIGYAQPYLEPYLDNCERCYAVMPAGQGAYPWPDGKKNLTVLSEESELPLETNSIDKILLIHSFEHAELLRSNLQEIWRVLKSNGRLLIVTPNRVGFWARAEWSPFGQGSPSSLNQLKSILRDNLFVFERNKPVLYVPPMRRNTIIKSADTFEIIGPFTFPAFAGLHMIEASKQLYAGIDVPDGAKVKVRGRGNLIPNPVPLGRN</sequence>
<dbReference type="CDD" id="cd02440">
    <property type="entry name" value="AdoMet_MTases"/>
    <property type="match status" value="1"/>
</dbReference>
<reference evidence="2 3" key="1">
    <citation type="submission" date="2017-08" db="EMBL/GenBank/DDBJ databases">
        <title>Infants hospitalized years apart are colonized by the same room-sourced microbial strains.</title>
        <authorList>
            <person name="Brooks B."/>
            <person name="Olm M.R."/>
            <person name="Firek B.A."/>
            <person name="Baker R."/>
            <person name="Thomas B.C."/>
            <person name="Morowitz M.J."/>
            <person name="Banfield J.F."/>
        </authorList>
    </citation>
    <scope>NUCLEOTIDE SEQUENCE [LARGE SCALE GENOMIC DNA]</scope>
    <source>
        <strain evidence="2">S2_006_000_R2_64</strain>
    </source>
</reference>
<evidence type="ECO:0000313" key="2">
    <source>
        <dbReference type="EMBL" id="PZP55794.1"/>
    </source>
</evidence>
<dbReference type="AlphaFoldDB" id="A0A2W5FN43"/>